<dbReference type="RefSeq" id="XP_040742490.1">
    <property type="nucleotide sequence ID" value="XM_040887941.1"/>
</dbReference>
<dbReference type="EMBL" id="MCFD01000009">
    <property type="protein sequence ID" value="ORX68708.1"/>
    <property type="molecule type" value="Genomic_DNA"/>
</dbReference>
<comment type="subcellular location">
    <subcellularLocation>
        <location evidence="1">Nucleus</location>
    </subcellularLocation>
</comment>
<accession>A0A1Y1W5R6</accession>
<evidence type="ECO:0000256" key="6">
    <source>
        <dbReference type="SAM" id="MobiDB-lite"/>
    </source>
</evidence>
<keyword evidence="4" id="KW-0175">Coiled coil</keyword>
<dbReference type="InterPro" id="IPR016024">
    <property type="entry name" value="ARM-type_fold"/>
</dbReference>
<keyword evidence="3" id="KW-0677">Repeat</keyword>
<keyword evidence="2" id="KW-0597">Phosphoprotein</keyword>
<organism evidence="8 9">
    <name type="scientific">Linderina pennispora</name>
    <dbReference type="NCBI Taxonomy" id="61395"/>
    <lineage>
        <taxon>Eukaryota</taxon>
        <taxon>Fungi</taxon>
        <taxon>Fungi incertae sedis</taxon>
        <taxon>Zoopagomycota</taxon>
        <taxon>Kickxellomycotina</taxon>
        <taxon>Kickxellomycetes</taxon>
        <taxon>Kickxellales</taxon>
        <taxon>Kickxellaceae</taxon>
        <taxon>Linderina</taxon>
    </lineage>
</organism>
<dbReference type="Pfam" id="PF08216">
    <property type="entry name" value="CTNNBL"/>
    <property type="match status" value="1"/>
</dbReference>
<dbReference type="InterPro" id="IPR011989">
    <property type="entry name" value="ARM-like"/>
</dbReference>
<evidence type="ECO:0000256" key="5">
    <source>
        <dbReference type="ARBA" id="ARBA00023242"/>
    </source>
</evidence>
<dbReference type="SMART" id="SM01156">
    <property type="entry name" value="DUF1716"/>
    <property type="match status" value="1"/>
</dbReference>
<evidence type="ECO:0000313" key="8">
    <source>
        <dbReference type="EMBL" id="ORX68708.1"/>
    </source>
</evidence>
<feature type="domain" description="Beta-catenin-like protein 1 N-terminal" evidence="7">
    <location>
        <begin position="55"/>
        <end position="161"/>
    </location>
</feature>
<dbReference type="AlphaFoldDB" id="A0A1Y1W5R6"/>
<dbReference type="GO" id="GO:0010467">
    <property type="term" value="P:gene expression"/>
    <property type="evidence" value="ECO:0007669"/>
    <property type="project" value="UniProtKB-ARBA"/>
</dbReference>
<proteinExistence type="predicted"/>
<dbReference type="PANTHER" id="PTHR14978">
    <property type="entry name" value="BETA-CATENIN-LIKE PROTEIN 1 NUCLEAR ASSOCIATED PROTEIN"/>
    <property type="match status" value="1"/>
</dbReference>
<dbReference type="SUPFAM" id="SSF48371">
    <property type="entry name" value="ARM repeat"/>
    <property type="match status" value="1"/>
</dbReference>
<evidence type="ECO:0000256" key="1">
    <source>
        <dbReference type="ARBA" id="ARBA00004123"/>
    </source>
</evidence>
<dbReference type="Proteomes" id="UP000193922">
    <property type="component" value="Unassembled WGS sequence"/>
</dbReference>
<evidence type="ECO:0000256" key="4">
    <source>
        <dbReference type="ARBA" id="ARBA00023054"/>
    </source>
</evidence>
<dbReference type="GO" id="GO:0005681">
    <property type="term" value="C:spliceosomal complex"/>
    <property type="evidence" value="ECO:0007669"/>
    <property type="project" value="TreeGrafter"/>
</dbReference>
<reference evidence="8 9" key="1">
    <citation type="submission" date="2016-07" db="EMBL/GenBank/DDBJ databases">
        <title>Pervasive Adenine N6-methylation of Active Genes in Fungi.</title>
        <authorList>
            <consortium name="DOE Joint Genome Institute"/>
            <person name="Mondo S.J."/>
            <person name="Dannebaum R.O."/>
            <person name="Kuo R.C."/>
            <person name="Labutti K."/>
            <person name="Haridas S."/>
            <person name="Kuo A."/>
            <person name="Salamov A."/>
            <person name="Ahrendt S.R."/>
            <person name="Lipzen A."/>
            <person name="Sullivan W."/>
            <person name="Andreopoulos W.B."/>
            <person name="Clum A."/>
            <person name="Lindquist E."/>
            <person name="Daum C."/>
            <person name="Ramamoorthy G.K."/>
            <person name="Gryganskyi A."/>
            <person name="Culley D."/>
            <person name="Magnuson J.K."/>
            <person name="James T.Y."/>
            <person name="O'Malley M.A."/>
            <person name="Stajich J.E."/>
            <person name="Spatafora J.W."/>
            <person name="Visel A."/>
            <person name="Grigoriev I.V."/>
        </authorList>
    </citation>
    <scope>NUCLEOTIDE SEQUENCE [LARGE SCALE GENOMIC DNA]</scope>
    <source>
        <strain evidence="8 9">ATCC 12442</strain>
    </source>
</reference>
<dbReference type="OrthoDB" id="1898821at2759"/>
<evidence type="ECO:0000259" key="7">
    <source>
        <dbReference type="SMART" id="SM01156"/>
    </source>
</evidence>
<evidence type="ECO:0000256" key="3">
    <source>
        <dbReference type="ARBA" id="ARBA00022737"/>
    </source>
</evidence>
<comment type="caution">
    <text evidence="8">The sequence shown here is derived from an EMBL/GenBank/DDBJ whole genome shotgun (WGS) entry which is preliminary data.</text>
</comment>
<keyword evidence="5" id="KW-0539">Nucleus</keyword>
<keyword evidence="9" id="KW-1185">Reference proteome</keyword>
<dbReference type="STRING" id="61395.A0A1Y1W5R6"/>
<dbReference type="GeneID" id="63804589"/>
<dbReference type="InterPro" id="IPR013180">
    <property type="entry name" value="CTNNBL1_N"/>
</dbReference>
<protein>
    <submittedName>
        <fullName evidence="8">DUF1716-domain-containing protein</fullName>
    </submittedName>
</protein>
<name>A0A1Y1W5R6_9FUNG</name>
<dbReference type="FunFam" id="1.25.10.10:FF:001136">
    <property type="entry name" value="Beta-catenin-like protein 1"/>
    <property type="match status" value="1"/>
</dbReference>
<dbReference type="Gene3D" id="1.25.10.10">
    <property type="entry name" value="Leucine-rich Repeat Variant"/>
    <property type="match status" value="1"/>
</dbReference>
<dbReference type="PANTHER" id="PTHR14978:SF0">
    <property type="entry name" value="BETA-CATENIN-LIKE PROTEIN 1"/>
    <property type="match status" value="1"/>
</dbReference>
<feature type="region of interest" description="Disordered" evidence="6">
    <location>
        <begin position="14"/>
        <end position="47"/>
    </location>
</feature>
<evidence type="ECO:0000313" key="9">
    <source>
        <dbReference type="Proteomes" id="UP000193922"/>
    </source>
</evidence>
<dbReference type="InterPro" id="IPR039678">
    <property type="entry name" value="CTNNBL1"/>
</dbReference>
<sequence length="560" mass="62262">MDINDIFKEKVTSTSINSGKRRRLGPPSGRALTPDSDNSAAVSDSEGGRFFSDGLTTKEKGVLSWVDQMEDMDERLDHAAVQRLVLRLEKAVSKNTEDRIKHAESPEGFAESEAELDEAIQRLLMLANSVQYLKTLQELECLPTLVGLMAHENADIALDVIQVVAEVTAEDAWSGESQEERDAVEEFVRALAKEGFFEEGEADRQGVFQTLGLIENLVSLNSELAEAAVAAAKLLVWLTNRISKTYTDDPVDSNQQSAAEILSILLQSSPKICQAATGDMMDALLRCTAKYRKRSPGDETESEYLENIVDSVCMLLTTDQGKRSFVDLEGVELVVLLQKQVVVGKLLSLKILDYALTPGSDSAVPKAIAKRYIDGLGLKYLFSMLMKKGKGDMAKLYKKHPEFEERAVNCIAWLFRLTDRDTPTHWRVLAKFMPSPEDDKGWKLRVDRIVELNAQYAERVAEGSEDDDADDDAEDRYLRRLDVGLFSLQMCDIIVGFAAGEETVKGRIETLLKRRGRNLDMVRRELAEYVAVKQAETLGAADSADSSIGDLDLAHLLERL</sequence>
<gene>
    <name evidence="8" type="ORF">DL89DRAFT_268479</name>
</gene>
<evidence type="ECO:0000256" key="2">
    <source>
        <dbReference type="ARBA" id="ARBA00022553"/>
    </source>
</evidence>